<organism evidence="3 4">
    <name type="scientific">Chytriomyces confervae</name>
    <dbReference type="NCBI Taxonomy" id="246404"/>
    <lineage>
        <taxon>Eukaryota</taxon>
        <taxon>Fungi</taxon>
        <taxon>Fungi incertae sedis</taxon>
        <taxon>Chytridiomycota</taxon>
        <taxon>Chytridiomycota incertae sedis</taxon>
        <taxon>Chytridiomycetes</taxon>
        <taxon>Chytridiales</taxon>
        <taxon>Chytriomycetaceae</taxon>
        <taxon>Chytriomyces</taxon>
    </lineage>
</organism>
<gene>
    <name evidence="3" type="ORF">CcCBS67573_g01944</name>
</gene>
<dbReference type="InterPro" id="IPR024637">
    <property type="entry name" value="Ctk3_C"/>
</dbReference>
<keyword evidence="4" id="KW-1185">Reference proteome</keyword>
<comment type="caution">
    <text evidence="3">The sequence shown here is derived from an EMBL/GenBank/DDBJ whole genome shotgun (WGS) entry which is preliminary data.</text>
</comment>
<dbReference type="GO" id="GO:0070692">
    <property type="term" value="C:CTDK-1 complex"/>
    <property type="evidence" value="ECO:0007669"/>
    <property type="project" value="InterPro"/>
</dbReference>
<dbReference type="EMBL" id="QEAP01000036">
    <property type="protein sequence ID" value="TPX76778.1"/>
    <property type="molecule type" value="Genomic_DNA"/>
</dbReference>
<accession>A0A507FMW2</accession>
<protein>
    <recommendedName>
        <fullName evidence="2">CID domain-containing protein</fullName>
    </recommendedName>
</protein>
<evidence type="ECO:0000313" key="4">
    <source>
        <dbReference type="Proteomes" id="UP000320333"/>
    </source>
</evidence>
<dbReference type="InterPro" id="IPR006569">
    <property type="entry name" value="CID_dom"/>
</dbReference>
<dbReference type="Pfam" id="PF12350">
    <property type="entry name" value="CTK3_C"/>
    <property type="match status" value="1"/>
</dbReference>
<feature type="domain" description="CID" evidence="2">
    <location>
        <begin position="11"/>
        <end position="146"/>
    </location>
</feature>
<dbReference type="InterPro" id="IPR042326">
    <property type="entry name" value="Ctk3"/>
</dbReference>
<dbReference type="PANTHER" id="PTHR28291:SF1">
    <property type="entry name" value="CTD KINASE SUBUNIT GAMMA"/>
    <property type="match status" value="1"/>
</dbReference>
<dbReference type="Proteomes" id="UP000320333">
    <property type="component" value="Unassembled WGS sequence"/>
</dbReference>
<reference evidence="3 4" key="1">
    <citation type="journal article" date="2019" name="Sci. Rep.">
        <title>Comparative genomics of chytrid fungi reveal insights into the obligate biotrophic and pathogenic lifestyle of Synchytrium endobioticum.</title>
        <authorList>
            <person name="van de Vossenberg B.T.L.H."/>
            <person name="Warris S."/>
            <person name="Nguyen H.D.T."/>
            <person name="van Gent-Pelzer M.P.E."/>
            <person name="Joly D.L."/>
            <person name="van de Geest H.C."/>
            <person name="Bonants P.J.M."/>
            <person name="Smith D.S."/>
            <person name="Levesque C.A."/>
            <person name="van der Lee T.A.J."/>
        </authorList>
    </citation>
    <scope>NUCLEOTIDE SEQUENCE [LARGE SCALE GENOMIC DNA]</scope>
    <source>
        <strain evidence="3 4">CBS 675.73</strain>
    </source>
</reference>
<evidence type="ECO:0000256" key="1">
    <source>
        <dbReference type="SAM" id="MobiDB-lite"/>
    </source>
</evidence>
<dbReference type="AlphaFoldDB" id="A0A507FMW2"/>
<feature type="compositionally biased region" description="Basic and acidic residues" evidence="1">
    <location>
        <begin position="163"/>
        <end position="186"/>
    </location>
</feature>
<proteinExistence type="predicted"/>
<dbReference type="GO" id="GO:0045943">
    <property type="term" value="P:positive regulation of transcription by RNA polymerase I"/>
    <property type="evidence" value="ECO:0007669"/>
    <property type="project" value="TreeGrafter"/>
</dbReference>
<dbReference type="InterPro" id="IPR024638">
    <property type="entry name" value="Ctk3_N"/>
</dbReference>
<dbReference type="SUPFAM" id="SSF48464">
    <property type="entry name" value="ENTH/VHS domain"/>
    <property type="match status" value="1"/>
</dbReference>
<sequence length="250" mass="28484">MSDDDSNETIDGFECRAQFKELLGTVTSSQQIVQRVSDYAVRASVRPHAAIMYACIRERLAATPTLNRLHLLYVIDAICHKSARIKHRAFIDMVERELNDIMRLVVPDANPVNAAQVLRYLARWKAKALFPESELTPIETRINALSLKAASIVPEKTFTKSEIMKRIEEDRDRHKKQREEGWHRGPDPSATSSSGGDGEPVKKSRKSVRKDEFEEAWAKIDALAIDGDFREWDAMSTDLKRFDAEHDGYI</sequence>
<dbReference type="SMART" id="SM00582">
    <property type="entry name" value="RPR"/>
    <property type="match status" value="1"/>
</dbReference>
<dbReference type="GO" id="GO:0032786">
    <property type="term" value="P:positive regulation of DNA-templated transcription, elongation"/>
    <property type="evidence" value="ECO:0007669"/>
    <property type="project" value="InterPro"/>
</dbReference>
<dbReference type="PANTHER" id="PTHR28291">
    <property type="entry name" value="CTD KINASE SUBUNIT GAMMA"/>
    <property type="match status" value="1"/>
</dbReference>
<name>A0A507FMW2_9FUNG</name>
<dbReference type="Gene3D" id="1.25.40.90">
    <property type="match status" value="1"/>
</dbReference>
<dbReference type="Pfam" id="PF12243">
    <property type="entry name" value="CTK3"/>
    <property type="match status" value="1"/>
</dbReference>
<feature type="region of interest" description="Disordered" evidence="1">
    <location>
        <begin position="163"/>
        <end position="212"/>
    </location>
</feature>
<dbReference type="OrthoDB" id="21266at2759"/>
<dbReference type="STRING" id="246404.A0A507FMW2"/>
<evidence type="ECO:0000313" key="3">
    <source>
        <dbReference type="EMBL" id="TPX76778.1"/>
    </source>
</evidence>
<dbReference type="InterPro" id="IPR008942">
    <property type="entry name" value="ENTH_VHS"/>
</dbReference>
<dbReference type="PROSITE" id="PS51391">
    <property type="entry name" value="CID"/>
    <property type="match status" value="1"/>
</dbReference>
<evidence type="ECO:0000259" key="2">
    <source>
        <dbReference type="PROSITE" id="PS51391"/>
    </source>
</evidence>